<evidence type="ECO:0000259" key="6">
    <source>
        <dbReference type="PROSITE" id="PS51350"/>
    </source>
</evidence>
<reference evidence="9" key="2">
    <citation type="submission" date="2017-04" db="EMBL/GenBank/DDBJ databases">
        <title>Finegoldia magna isolated from orthopedic joint implant-associated infections.</title>
        <authorList>
            <person name="Bjorklund S."/>
            <person name="Bruggemann H."/>
            <person name="Jensen A."/>
            <person name="Hellmark B."/>
            <person name="Soderquist B."/>
        </authorList>
    </citation>
    <scope>NUCLEOTIDE SEQUENCE [LARGE SCALE GENOMIC DNA]</scope>
    <source>
        <strain evidence="9">08T492</strain>
    </source>
</reference>
<dbReference type="OMA" id="VCITNEI"/>
<dbReference type="InterPro" id="IPR001020">
    <property type="entry name" value="PTS_HPr_His_P_site"/>
</dbReference>
<dbReference type="Gene3D" id="3.30.1340.10">
    <property type="entry name" value="HPr-like"/>
    <property type="match status" value="1"/>
</dbReference>
<dbReference type="GO" id="GO:0005737">
    <property type="term" value="C:cytoplasm"/>
    <property type="evidence" value="ECO:0007669"/>
    <property type="project" value="UniProtKB-SubCell"/>
</dbReference>
<organism evidence="7 9">
    <name type="scientific">Finegoldia magna</name>
    <name type="common">Peptostreptococcus magnus</name>
    <dbReference type="NCBI Taxonomy" id="1260"/>
    <lineage>
        <taxon>Bacteria</taxon>
        <taxon>Bacillati</taxon>
        <taxon>Bacillota</taxon>
        <taxon>Tissierellia</taxon>
        <taxon>Tissierellales</taxon>
        <taxon>Peptoniphilaceae</taxon>
        <taxon>Finegoldia</taxon>
    </lineage>
</organism>
<dbReference type="PANTHER" id="PTHR33705:SF2">
    <property type="entry name" value="PHOSPHOCARRIER PROTEIN NPR"/>
    <property type="match status" value="1"/>
</dbReference>
<evidence type="ECO:0000313" key="10">
    <source>
        <dbReference type="Proteomes" id="UP000502899"/>
    </source>
</evidence>
<dbReference type="NCBIfam" id="TIGR01003">
    <property type="entry name" value="PTS_HPr_family"/>
    <property type="match status" value="1"/>
</dbReference>
<reference evidence="7" key="1">
    <citation type="journal article" date="2017" name="J. Clin. Microbiol.">
        <title>Finegoldia magna Isolated from Orthopedic Joint Implant-Associated Infections.</title>
        <authorList>
            <person name="Soderquist B."/>
            <person name="Bjorklund S."/>
            <person name="Hellmark B."/>
            <person name="Jensen A."/>
            <person name="Bruggemann H."/>
        </authorList>
    </citation>
    <scope>NUCLEOTIDE SEQUENCE</scope>
    <source>
        <strain evidence="7">08T492</strain>
    </source>
</reference>
<dbReference type="PANTHER" id="PTHR33705">
    <property type="entry name" value="PHOSPHOCARRIER PROTEIN HPR"/>
    <property type="match status" value="1"/>
</dbReference>
<evidence type="ECO:0000256" key="2">
    <source>
        <dbReference type="ARBA" id="ARBA00004496"/>
    </source>
</evidence>
<dbReference type="PROSITE" id="PS51350">
    <property type="entry name" value="PTS_HPR_DOM"/>
    <property type="match status" value="1"/>
</dbReference>
<dbReference type="PROSITE" id="PS00369">
    <property type="entry name" value="PTS_HPR_HIS"/>
    <property type="match status" value="1"/>
</dbReference>
<protein>
    <recommendedName>
        <fullName evidence="3">Phosphocarrier protein HPr</fullName>
    </recommendedName>
</protein>
<keyword evidence="5" id="KW-0598">Phosphotransferase system</keyword>
<dbReference type="GO" id="GO:0009401">
    <property type="term" value="P:phosphoenolpyruvate-dependent sugar phosphotransferase system"/>
    <property type="evidence" value="ECO:0007669"/>
    <property type="project" value="UniProtKB-KW"/>
</dbReference>
<dbReference type="EMBL" id="CP054000">
    <property type="protein sequence ID" value="QKH80446.1"/>
    <property type="molecule type" value="Genomic_DNA"/>
</dbReference>
<feature type="domain" description="HPr" evidence="6">
    <location>
        <begin position="1"/>
        <end position="87"/>
    </location>
</feature>
<dbReference type="SUPFAM" id="SSF55594">
    <property type="entry name" value="HPr-like"/>
    <property type="match status" value="1"/>
</dbReference>
<dbReference type="Pfam" id="PF00381">
    <property type="entry name" value="PTS-HPr"/>
    <property type="match status" value="1"/>
</dbReference>
<evidence type="ECO:0000313" key="8">
    <source>
        <dbReference type="EMBL" id="QKH80446.1"/>
    </source>
</evidence>
<dbReference type="Proteomes" id="UP000215361">
    <property type="component" value="Unassembled WGS sequence"/>
</dbReference>
<proteinExistence type="predicted"/>
<evidence type="ECO:0000256" key="1">
    <source>
        <dbReference type="ARBA" id="ARBA00003681"/>
    </source>
</evidence>
<dbReference type="PRINTS" id="PR00107">
    <property type="entry name" value="PHOSPHOCPHPR"/>
</dbReference>
<comment type="function">
    <text evidence="1">General (non sugar-specific) component of the phosphoenolpyruvate-dependent sugar phosphotransferase system (sugar PTS). This major carbohydrate active-transport system catalyzes the phosphorylation of incoming sugar substrates concomitantly with their translocation across the cell membrane. The phosphoryl group from phosphoenolpyruvate (PEP) is transferred to the phosphoryl carrier protein HPr by enzyme I. Phospho-HPr then transfers it to the PTS EIIA domain.</text>
</comment>
<evidence type="ECO:0000256" key="4">
    <source>
        <dbReference type="ARBA" id="ARBA00022490"/>
    </source>
</evidence>
<evidence type="ECO:0000256" key="5">
    <source>
        <dbReference type="ARBA" id="ARBA00022683"/>
    </source>
</evidence>
<dbReference type="CDD" id="cd00367">
    <property type="entry name" value="PTS-HPr_like"/>
    <property type="match status" value="1"/>
</dbReference>
<evidence type="ECO:0000313" key="9">
    <source>
        <dbReference type="Proteomes" id="UP000215361"/>
    </source>
</evidence>
<dbReference type="InterPro" id="IPR000032">
    <property type="entry name" value="HPr-like"/>
</dbReference>
<dbReference type="EMBL" id="NDYI01000017">
    <property type="protein sequence ID" value="OXZ37301.1"/>
    <property type="molecule type" value="Genomic_DNA"/>
</dbReference>
<dbReference type="Proteomes" id="UP000502899">
    <property type="component" value="Chromosome"/>
</dbReference>
<dbReference type="InterPro" id="IPR035895">
    <property type="entry name" value="HPr-like_sf"/>
</dbReference>
<comment type="subcellular location">
    <subcellularLocation>
        <location evidence="2">Cytoplasm</location>
    </subcellularLocation>
</comment>
<gene>
    <name evidence="7" type="ORF">B9N56_06290</name>
    <name evidence="8" type="ORF">FOC70_08830</name>
</gene>
<sequence>MVEKKVCITNEIGLHARAASKFLNEAVKYNCEIEFVKDSKKYSGKSIISILSLSAHKGSELILRCDGEDENLALEKLSELLENGLDY</sequence>
<name>A0A133N0R3_FINMA</name>
<evidence type="ECO:0000256" key="3">
    <source>
        <dbReference type="ARBA" id="ARBA00020422"/>
    </source>
</evidence>
<dbReference type="InterPro" id="IPR050399">
    <property type="entry name" value="HPr"/>
</dbReference>
<accession>A0A133N0R3</accession>
<reference evidence="8 10" key="3">
    <citation type="submission" date="2020-05" db="EMBL/GenBank/DDBJ databases">
        <title>FDA dAtabase for Regulatory Grade micrObial Sequences (FDA-ARGOS): Supporting development and validation of Infectious Disease Dx tests.</title>
        <authorList>
            <person name="Pederson C."/>
            <person name="Tallon L."/>
            <person name="Sadzewicz L."/>
            <person name="Zhao X."/>
            <person name="Vavikolanu K."/>
            <person name="Mehta A."/>
            <person name="Aluvathingal J."/>
            <person name="Nadendla S."/>
            <person name="Myers T."/>
            <person name="Yan Y."/>
            <person name="Sichtig H."/>
        </authorList>
    </citation>
    <scope>NUCLEOTIDE SEQUENCE [LARGE SCALE GENOMIC DNA]</scope>
    <source>
        <strain evidence="8 10">FDAARGOS_764</strain>
    </source>
</reference>
<evidence type="ECO:0000313" key="7">
    <source>
        <dbReference type="EMBL" id="OXZ37301.1"/>
    </source>
</evidence>
<dbReference type="RefSeq" id="WP_002837296.1">
    <property type="nucleotide sequence ID" value="NZ_CABKMR010000001.1"/>
</dbReference>
<dbReference type="AlphaFoldDB" id="A0A133N0R3"/>
<keyword evidence="4" id="KW-0963">Cytoplasm</keyword>